<feature type="chain" id="PRO_5005537088" description="F5/8 type C domain-containing protein" evidence="2">
    <location>
        <begin position="24"/>
        <end position="243"/>
    </location>
</feature>
<evidence type="ECO:0000313" key="3">
    <source>
        <dbReference type="EMBL" id="KNC50549.1"/>
    </source>
</evidence>
<evidence type="ECO:0000256" key="2">
    <source>
        <dbReference type="SAM" id="SignalP"/>
    </source>
</evidence>
<dbReference type="OrthoDB" id="407058at2759"/>
<evidence type="ECO:0000313" key="4">
    <source>
        <dbReference type="Proteomes" id="UP000054408"/>
    </source>
</evidence>
<dbReference type="Gene3D" id="2.60.120.260">
    <property type="entry name" value="Galactose-binding domain-like"/>
    <property type="match status" value="1"/>
</dbReference>
<organism evidence="3 4">
    <name type="scientific">Thecamonas trahens ATCC 50062</name>
    <dbReference type="NCBI Taxonomy" id="461836"/>
    <lineage>
        <taxon>Eukaryota</taxon>
        <taxon>Apusozoa</taxon>
        <taxon>Apusomonadida</taxon>
        <taxon>Apusomonadidae</taxon>
        <taxon>Thecamonas</taxon>
    </lineage>
</organism>
<dbReference type="RefSeq" id="XP_013762439.1">
    <property type="nucleotide sequence ID" value="XM_013906985.1"/>
</dbReference>
<feature type="signal peptide" evidence="2">
    <location>
        <begin position="1"/>
        <end position="23"/>
    </location>
</feature>
<dbReference type="OMA" id="WLEMALA"/>
<dbReference type="GeneID" id="25560501"/>
<dbReference type="AlphaFoldDB" id="A0A0L0DE20"/>
<dbReference type="EMBL" id="GL349435">
    <property type="protein sequence ID" value="KNC50549.1"/>
    <property type="molecule type" value="Genomic_DNA"/>
</dbReference>
<keyword evidence="4" id="KW-1185">Reference proteome</keyword>
<name>A0A0L0DE20_THETB</name>
<reference evidence="3 4" key="1">
    <citation type="submission" date="2010-05" db="EMBL/GenBank/DDBJ databases">
        <title>The Genome Sequence of Thecamonas trahens ATCC 50062.</title>
        <authorList>
            <consortium name="The Broad Institute Genome Sequencing Platform"/>
            <person name="Russ C."/>
            <person name="Cuomo C."/>
            <person name="Shea T."/>
            <person name="Young S.K."/>
            <person name="Zeng Q."/>
            <person name="Koehrsen M."/>
            <person name="Haas B."/>
            <person name="Borodovsky M."/>
            <person name="Guigo R."/>
            <person name="Alvarado L."/>
            <person name="Berlin A."/>
            <person name="Bochicchio J."/>
            <person name="Borenstein D."/>
            <person name="Chapman S."/>
            <person name="Chen Z."/>
            <person name="Freedman E."/>
            <person name="Gellesch M."/>
            <person name="Goldberg J."/>
            <person name="Griggs A."/>
            <person name="Gujja S."/>
            <person name="Heilman E."/>
            <person name="Heiman D."/>
            <person name="Hepburn T."/>
            <person name="Howarth C."/>
            <person name="Jen D."/>
            <person name="Larson L."/>
            <person name="Mehta T."/>
            <person name="Park D."/>
            <person name="Pearson M."/>
            <person name="Roberts A."/>
            <person name="Saif S."/>
            <person name="Shenoy N."/>
            <person name="Sisk P."/>
            <person name="Stolte C."/>
            <person name="Sykes S."/>
            <person name="Thomson T."/>
            <person name="Walk T."/>
            <person name="White J."/>
            <person name="Yandava C."/>
            <person name="Burger G."/>
            <person name="Gray M.W."/>
            <person name="Holland P.W.H."/>
            <person name="King N."/>
            <person name="Lang F.B.F."/>
            <person name="Roger A.J."/>
            <person name="Ruiz-Trillo I."/>
            <person name="Lander E."/>
            <person name="Nusbaum C."/>
        </authorList>
    </citation>
    <scope>NUCLEOTIDE SEQUENCE [LARGE SCALE GENOMIC DNA]</scope>
    <source>
        <strain evidence="3 4">ATCC 50062</strain>
    </source>
</reference>
<gene>
    <name evidence="3" type="ORF">AMSG_00710</name>
</gene>
<feature type="compositionally biased region" description="Basic and acidic residues" evidence="1">
    <location>
        <begin position="43"/>
        <end position="53"/>
    </location>
</feature>
<sequence length="243" mass="25909">MRATRVGVAAVVLGALVVYAMLAAHSSRSGGGPGGGAWRARVRTADSDGDRSEARVPADVSRVHYGAVSLVWNLAKVSDGAVVTADVAGNLGAPQVVASPQTADWLADRWQAARDMSGTPIAGPHWLEMALAEAALPTKIVLDWETARADDYVVKARNAESGEWGVVLESSPGRKTSRGWARARDAEQGAGEKHIMHVWEDQQPKASKQSNLCDALRLEIAAPATQWGVSLWQFAVWGLRLEV</sequence>
<dbReference type="eggNOG" id="ENOG502S9CZ">
    <property type="taxonomic scope" value="Eukaryota"/>
</dbReference>
<dbReference type="Proteomes" id="UP000054408">
    <property type="component" value="Unassembled WGS sequence"/>
</dbReference>
<proteinExistence type="predicted"/>
<feature type="region of interest" description="Disordered" evidence="1">
    <location>
        <begin position="26"/>
        <end position="53"/>
    </location>
</feature>
<evidence type="ECO:0008006" key="5">
    <source>
        <dbReference type="Google" id="ProtNLM"/>
    </source>
</evidence>
<keyword evidence="2" id="KW-0732">Signal</keyword>
<protein>
    <recommendedName>
        <fullName evidence="5">F5/8 type C domain-containing protein</fullName>
    </recommendedName>
</protein>
<accession>A0A0L0DE20</accession>
<evidence type="ECO:0000256" key="1">
    <source>
        <dbReference type="SAM" id="MobiDB-lite"/>
    </source>
</evidence>